<feature type="region of interest" description="Disordered" evidence="8">
    <location>
        <begin position="339"/>
        <end position="443"/>
    </location>
</feature>
<feature type="domain" description="Protein kinase" evidence="9">
    <location>
        <begin position="15"/>
        <end position="275"/>
    </location>
</feature>
<dbReference type="SUPFAM" id="SSF56112">
    <property type="entry name" value="Protein kinase-like (PK-like)"/>
    <property type="match status" value="1"/>
</dbReference>
<feature type="compositionally biased region" description="Basic and acidic residues" evidence="8">
    <location>
        <begin position="399"/>
        <end position="411"/>
    </location>
</feature>
<dbReference type="Proteomes" id="UP001596072">
    <property type="component" value="Unassembled WGS sequence"/>
</dbReference>
<dbReference type="EC" id="2.7.11.1" evidence="1"/>
<evidence type="ECO:0000256" key="8">
    <source>
        <dbReference type="SAM" id="MobiDB-lite"/>
    </source>
</evidence>
<evidence type="ECO:0000256" key="5">
    <source>
        <dbReference type="ARBA" id="ARBA00022777"/>
    </source>
</evidence>
<evidence type="ECO:0000256" key="4">
    <source>
        <dbReference type="ARBA" id="ARBA00022741"/>
    </source>
</evidence>
<keyword evidence="5 10" id="KW-0418">Kinase</keyword>
<evidence type="ECO:0000313" key="10">
    <source>
        <dbReference type="EMBL" id="MFC5729110.1"/>
    </source>
</evidence>
<gene>
    <name evidence="10" type="ORF">ACFPQB_09280</name>
</gene>
<keyword evidence="6 7" id="KW-0067">ATP-binding</keyword>
<dbReference type="PROSITE" id="PS00108">
    <property type="entry name" value="PROTEIN_KINASE_ST"/>
    <property type="match status" value="1"/>
</dbReference>
<dbReference type="PROSITE" id="PS00107">
    <property type="entry name" value="PROTEIN_KINASE_ATP"/>
    <property type="match status" value="1"/>
</dbReference>
<keyword evidence="3" id="KW-0808">Transferase</keyword>
<dbReference type="InterPro" id="IPR000719">
    <property type="entry name" value="Prot_kinase_dom"/>
</dbReference>
<evidence type="ECO:0000256" key="1">
    <source>
        <dbReference type="ARBA" id="ARBA00012513"/>
    </source>
</evidence>
<feature type="compositionally biased region" description="Low complexity" evidence="8">
    <location>
        <begin position="423"/>
        <end position="441"/>
    </location>
</feature>
<feature type="compositionally biased region" description="Low complexity" evidence="8">
    <location>
        <begin position="362"/>
        <end position="374"/>
    </location>
</feature>
<dbReference type="Gene3D" id="1.10.510.10">
    <property type="entry name" value="Transferase(Phosphotransferase) domain 1"/>
    <property type="match status" value="1"/>
</dbReference>
<keyword evidence="11" id="KW-1185">Reference proteome</keyword>
<dbReference type="GO" id="GO:0016301">
    <property type="term" value="F:kinase activity"/>
    <property type="evidence" value="ECO:0007669"/>
    <property type="project" value="UniProtKB-KW"/>
</dbReference>
<dbReference type="Pfam" id="PF00069">
    <property type="entry name" value="Pkinase"/>
    <property type="match status" value="1"/>
</dbReference>
<feature type="binding site" evidence="7">
    <location>
        <position position="44"/>
    </location>
    <ligand>
        <name>ATP</name>
        <dbReference type="ChEBI" id="CHEBI:30616"/>
    </ligand>
</feature>
<protein>
    <recommendedName>
        <fullName evidence="1">non-specific serine/threonine protein kinase</fullName>
        <ecNumber evidence="1">2.7.11.1</ecNumber>
    </recommendedName>
</protein>
<dbReference type="PANTHER" id="PTHR43289">
    <property type="entry name" value="MITOGEN-ACTIVATED PROTEIN KINASE KINASE KINASE 20-RELATED"/>
    <property type="match status" value="1"/>
</dbReference>
<evidence type="ECO:0000256" key="7">
    <source>
        <dbReference type="PROSITE-ProRule" id="PRU10141"/>
    </source>
</evidence>
<dbReference type="InterPro" id="IPR008271">
    <property type="entry name" value="Ser/Thr_kinase_AS"/>
</dbReference>
<dbReference type="EMBL" id="JBHSNS010000003">
    <property type="protein sequence ID" value="MFC5729110.1"/>
    <property type="molecule type" value="Genomic_DNA"/>
</dbReference>
<dbReference type="SMART" id="SM00220">
    <property type="entry name" value="S_TKc"/>
    <property type="match status" value="1"/>
</dbReference>
<organism evidence="10 11">
    <name type="scientific">Nocardioides vastitatis</name>
    <dbReference type="NCBI Taxonomy" id="2568655"/>
    <lineage>
        <taxon>Bacteria</taxon>
        <taxon>Bacillati</taxon>
        <taxon>Actinomycetota</taxon>
        <taxon>Actinomycetes</taxon>
        <taxon>Propionibacteriales</taxon>
        <taxon>Nocardioidaceae</taxon>
        <taxon>Nocardioides</taxon>
    </lineage>
</organism>
<keyword evidence="2" id="KW-0723">Serine/threonine-protein kinase</keyword>
<reference evidence="11" key="1">
    <citation type="journal article" date="2019" name="Int. J. Syst. Evol. Microbiol.">
        <title>The Global Catalogue of Microorganisms (GCM) 10K type strain sequencing project: providing services to taxonomists for standard genome sequencing and annotation.</title>
        <authorList>
            <consortium name="The Broad Institute Genomics Platform"/>
            <consortium name="The Broad Institute Genome Sequencing Center for Infectious Disease"/>
            <person name="Wu L."/>
            <person name="Ma J."/>
        </authorList>
    </citation>
    <scope>NUCLEOTIDE SEQUENCE [LARGE SCALE GENOMIC DNA]</scope>
    <source>
        <strain evidence="11">YIM 94188</strain>
    </source>
</reference>
<dbReference type="Gene3D" id="3.30.200.20">
    <property type="entry name" value="Phosphorylase Kinase, domain 1"/>
    <property type="match status" value="1"/>
</dbReference>
<name>A0ABW0ZDN2_9ACTN</name>
<proteinExistence type="predicted"/>
<evidence type="ECO:0000256" key="2">
    <source>
        <dbReference type="ARBA" id="ARBA00022527"/>
    </source>
</evidence>
<comment type="caution">
    <text evidence="10">The sequence shown here is derived from an EMBL/GenBank/DDBJ whole genome shotgun (WGS) entry which is preliminary data.</text>
</comment>
<dbReference type="InterPro" id="IPR017441">
    <property type="entry name" value="Protein_kinase_ATP_BS"/>
</dbReference>
<dbReference type="PANTHER" id="PTHR43289:SF6">
    <property type="entry name" value="SERINE_THREONINE-PROTEIN KINASE NEKL-3"/>
    <property type="match status" value="1"/>
</dbReference>
<evidence type="ECO:0000313" key="11">
    <source>
        <dbReference type="Proteomes" id="UP001596072"/>
    </source>
</evidence>
<dbReference type="RefSeq" id="WP_136434826.1">
    <property type="nucleotide sequence ID" value="NZ_JBHSNS010000003.1"/>
</dbReference>
<dbReference type="InterPro" id="IPR011009">
    <property type="entry name" value="Kinase-like_dom_sf"/>
</dbReference>
<evidence type="ECO:0000256" key="3">
    <source>
        <dbReference type="ARBA" id="ARBA00022679"/>
    </source>
</evidence>
<accession>A0ABW0ZDN2</accession>
<sequence>MTGTDPRPGDWLGRYQLVEVLGRGGMGTVYRAHDPQLERDVALKVINPALADDGGFRERFRREAMVLSRMDSDHVVSVYDHGEQDGAPFLVTQLVRGGDLLSLLRTRGALEPSYALDLVAQVLRGLADAHAAGVVHRDVKPSNVLLKEDLRTAYLCDFGIASSPGQQLTQTGVLVGSSAYMAPERHAGETAASSGVAADVYAVGCLLWHVLTDSQPYVGTEAEVAMGHLRGPIPQLPGREDFVTRFNALMRRSMAKDPRHRYPSARAMLADLTSLRAVVPGGLVLPEVTSVRQPVVGPSDRLSGRRRALAVTVVAVLVAGGAYVGSLVGGVEMAPSVLATDPGTSPVDAPDPTGATREQPGAQPSDTSADAPSAADEEGRRDQGVVEEPPGAVEEGPEVEPRVETSADGRRPRPAPSRSDTRAPSPTAAPSSASPSPSPTAQYRCWNGREVVRRSSCTSPVNWRGATWVFPSAASTRGCTKVPTRARAQVEAWRCTSKARDGTTKVLAFHRWTSARAAAEFYWSRLDPSRHRARGPWTIGGKAYGRFLLGRTKAGHAETVRVYGAAGTSPWVVIARASTPERRSTMMRNVTFRDPSYFRAVPLD</sequence>
<keyword evidence="4 7" id="KW-0547">Nucleotide-binding</keyword>
<evidence type="ECO:0000259" key="9">
    <source>
        <dbReference type="PROSITE" id="PS50011"/>
    </source>
</evidence>
<dbReference type="CDD" id="cd14014">
    <property type="entry name" value="STKc_PknB_like"/>
    <property type="match status" value="1"/>
</dbReference>
<evidence type="ECO:0000256" key="6">
    <source>
        <dbReference type="ARBA" id="ARBA00022840"/>
    </source>
</evidence>
<dbReference type="PROSITE" id="PS50011">
    <property type="entry name" value="PROTEIN_KINASE_DOM"/>
    <property type="match status" value="1"/>
</dbReference>